<sequence length="268" mass="30415">MTDKLSTRLTVPSAILSKIVEPPSKQLTSSPPNQRSTIDMALFEIIRFVLPLHRKPDFVKLREYLSLSGGVKDQYFGGLFAPPTAALPVKKDEMCWVIQWPHDSEMHTNSLFRTQLSELAETRDAKSLLFHFEDAQISNLTRALEAPICEFAIINLSSDAPKSNADFKHSMHKTYTDCYRMQGFVGGDWAYAVNTNDTNGGLVDDEVVRNQWVEEKERRLACYYLGWESIEAHQAASKTEIFAEEMVKLAPWFGSGSGAWYVKFEKHV</sequence>
<dbReference type="OrthoDB" id="2824656at2759"/>
<comment type="caution">
    <text evidence="1">The sequence shown here is derived from an EMBL/GenBank/DDBJ whole genome shotgun (WGS) entry which is preliminary data.</text>
</comment>
<dbReference type="EMBL" id="JAAMPI010000208">
    <property type="protein sequence ID" value="KAF4634106.1"/>
    <property type="molecule type" value="Genomic_DNA"/>
</dbReference>
<protein>
    <submittedName>
        <fullName evidence="1">Uncharacterized protein</fullName>
    </submittedName>
</protein>
<dbReference type="AlphaFoldDB" id="A0A8H4W5E7"/>
<evidence type="ECO:0000313" key="2">
    <source>
        <dbReference type="Proteomes" id="UP000566819"/>
    </source>
</evidence>
<name>A0A8H4W5E7_9HELO</name>
<evidence type="ECO:0000313" key="1">
    <source>
        <dbReference type="EMBL" id="KAF4634106.1"/>
    </source>
</evidence>
<dbReference type="Proteomes" id="UP000566819">
    <property type="component" value="Unassembled WGS sequence"/>
</dbReference>
<gene>
    <name evidence="1" type="ORF">G7Y89_g4006</name>
</gene>
<proteinExistence type="predicted"/>
<accession>A0A8H4W5E7</accession>
<reference evidence="1 2" key="1">
    <citation type="submission" date="2020-03" db="EMBL/GenBank/DDBJ databases">
        <title>Draft Genome Sequence of Cudoniella acicularis.</title>
        <authorList>
            <person name="Buettner E."/>
            <person name="Kellner H."/>
        </authorList>
    </citation>
    <scope>NUCLEOTIDE SEQUENCE [LARGE SCALE GENOMIC DNA]</scope>
    <source>
        <strain evidence="1 2">DSM 108380</strain>
    </source>
</reference>
<keyword evidence="2" id="KW-1185">Reference proteome</keyword>
<organism evidence="1 2">
    <name type="scientific">Cudoniella acicularis</name>
    <dbReference type="NCBI Taxonomy" id="354080"/>
    <lineage>
        <taxon>Eukaryota</taxon>
        <taxon>Fungi</taxon>
        <taxon>Dikarya</taxon>
        <taxon>Ascomycota</taxon>
        <taxon>Pezizomycotina</taxon>
        <taxon>Leotiomycetes</taxon>
        <taxon>Helotiales</taxon>
        <taxon>Tricladiaceae</taxon>
        <taxon>Cudoniella</taxon>
    </lineage>
</organism>